<organism evidence="9 10">
    <name type="scientific">Glaciecola siphonariae</name>
    <dbReference type="NCBI Taxonomy" id="521012"/>
    <lineage>
        <taxon>Bacteria</taxon>
        <taxon>Pseudomonadati</taxon>
        <taxon>Pseudomonadota</taxon>
        <taxon>Gammaproteobacteria</taxon>
        <taxon>Alteromonadales</taxon>
        <taxon>Alteromonadaceae</taxon>
        <taxon>Glaciecola</taxon>
    </lineage>
</organism>
<dbReference type="SUPFAM" id="SSF58104">
    <property type="entry name" value="Methyl-accepting chemotaxis protein (MCP) signaling domain"/>
    <property type="match status" value="1"/>
</dbReference>
<dbReference type="Proteomes" id="UP001595897">
    <property type="component" value="Unassembled WGS sequence"/>
</dbReference>
<dbReference type="PROSITE" id="PS50885">
    <property type="entry name" value="HAMP"/>
    <property type="match status" value="1"/>
</dbReference>
<dbReference type="InterPro" id="IPR004090">
    <property type="entry name" value="Chemotax_Me-accpt_rcpt"/>
</dbReference>
<reference evidence="10" key="1">
    <citation type="journal article" date="2019" name="Int. J. Syst. Evol. Microbiol.">
        <title>The Global Catalogue of Microorganisms (GCM) 10K type strain sequencing project: providing services to taxonomists for standard genome sequencing and annotation.</title>
        <authorList>
            <consortium name="The Broad Institute Genomics Platform"/>
            <consortium name="The Broad Institute Genome Sequencing Center for Infectious Disease"/>
            <person name="Wu L."/>
            <person name="Ma J."/>
        </authorList>
    </citation>
    <scope>NUCLEOTIDE SEQUENCE [LARGE SCALE GENOMIC DNA]</scope>
    <source>
        <strain evidence="10">KACC 12507</strain>
    </source>
</reference>
<comment type="similarity">
    <text evidence="3">Belongs to the methyl-accepting chemotaxis (MCP) protein family.</text>
</comment>
<dbReference type="Gene3D" id="1.10.287.950">
    <property type="entry name" value="Methyl-accepting chemotaxis protein"/>
    <property type="match status" value="1"/>
</dbReference>
<dbReference type="SMART" id="SM00304">
    <property type="entry name" value="HAMP"/>
    <property type="match status" value="1"/>
</dbReference>
<comment type="caution">
    <text evidence="9">The sequence shown here is derived from an EMBL/GenBank/DDBJ whole genome shotgun (WGS) entry which is preliminary data.</text>
</comment>
<evidence type="ECO:0000256" key="3">
    <source>
        <dbReference type="ARBA" id="ARBA00029447"/>
    </source>
</evidence>
<evidence type="ECO:0000259" key="8">
    <source>
        <dbReference type="PROSITE" id="PS50885"/>
    </source>
</evidence>
<dbReference type="PANTHER" id="PTHR32089:SF112">
    <property type="entry name" value="LYSOZYME-LIKE PROTEIN-RELATED"/>
    <property type="match status" value="1"/>
</dbReference>
<dbReference type="SMART" id="SM00283">
    <property type="entry name" value="MA"/>
    <property type="match status" value="1"/>
</dbReference>
<dbReference type="InterPro" id="IPR004089">
    <property type="entry name" value="MCPsignal_dom"/>
</dbReference>
<dbReference type="EMBL" id="JBHSGU010000001">
    <property type="protein sequence ID" value="MFC4698769.1"/>
    <property type="molecule type" value="Genomic_DNA"/>
</dbReference>
<dbReference type="CDD" id="cd06225">
    <property type="entry name" value="HAMP"/>
    <property type="match status" value="1"/>
</dbReference>
<dbReference type="InterPro" id="IPR003660">
    <property type="entry name" value="HAMP_dom"/>
</dbReference>
<name>A0ABV9LRG0_9ALTE</name>
<gene>
    <name evidence="9" type="ORF">ACFO4O_01160</name>
</gene>
<feature type="transmembrane region" description="Helical" evidence="6">
    <location>
        <begin position="143"/>
        <end position="164"/>
    </location>
</feature>
<evidence type="ECO:0000256" key="2">
    <source>
        <dbReference type="ARBA" id="ARBA00023224"/>
    </source>
</evidence>
<protein>
    <submittedName>
        <fullName evidence="9">Methyl-accepting chemotaxis protein</fullName>
    </submittedName>
</protein>
<dbReference type="PROSITE" id="PS50111">
    <property type="entry name" value="CHEMOTAXIS_TRANSDUC_2"/>
    <property type="match status" value="1"/>
</dbReference>
<dbReference type="RefSeq" id="WP_382405415.1">
    <property type="nucleotide sequence ID" value="NZ_JBHSGU010000001.1"/>
</dbReference>
<evidence type="ECO:0000313" key="9">
    <source>
        <dbReference type="EMBL" id="MFC4698769.1"/>
    </source>
</evidence>
<accession>A0ABV9LRG0</accession>
<dbReference type="PRINTS" id="PR00260">
    <property type="entry name" value="CHEMTRNSDUCR"/>
</dbReference>
<dbReference type="Pfam" id="PF00672">
    <property type="entry name" value="HAMP"/>
    <property type="match status" value="1"/>
</dbReference>
<evidence type="ECO:0000256" key="5">
    <source>
        <dbReference type="SAM" id="Coils"/>
    </source>
</evidence>
<feature type="domain" description="HAMP" evidence="8">
    <location>
        <begin position="166"/>
        <end position="220"/>
    </location>
</feature>
<evidence type="ECO:0000259" key="7">
    <source>
        <dbReference type="PROSITE" id="PS50111"/>
    </source>
</evidence>
<feature type="domain" description="Methyl-accepting transducer" evidence="7">
    <location>
        <begin position="225"/>
        <end position="461"/>
    </location>
</feature>
<dbReference type="CDD" id="cd11386">
    <property type="entry name" value="MCP_signal"/>
    <property type="match status" value="1"/>
</dbReference>
<comment type="subcellular location">
    <subcellularLocation>
        <location evidence="1">Membrane</location>
    </subcellularLocation>
</comment>
<feature type="coiled-coil region" evidence="5">
    <location>
        <begin position="394"/>
        <end position="432"/>
    </location>
</feature>
<keyword evidence="5" id="KW-0175">Coiled coil</keyword>
<keyword evidence="10" id="KW-1185">Reference proteome</keyword>
<keyword evidence="6" id="KW-1133">Transmembrane helix</keyword>
<evidence type="ECO:0000313" key="10">
    <source>
        <dbReference type="Proteomes" id="UP001595897"/>
    </source>
</evidence>
<keyword evidence="6" id="KW-0472">Membrane</keyword>
<evidence type="ECO:0000256" key="6">
    <source>
        <dbReference type="SAM" id="Phobius"/>
    </source>
</evidence>
<dbReference type="Pfam" id="PF00015">
    <property type="entry name" value="MCPsignal"/>
    <property type="match status" value="1"/>
</dbReference>
<proteinExistence type="inferred from homology"/>
<dbReference type="PANTHER" id="PTHR32089">
    <property type="entry name" value="METHYL-ACCEPTING CHEMOTAXIS PROTEIN MCPB"/>
    <property type="match status" value="1"/>
</dbReference>
<keyword evidence="2 4" id="KW-0807">Transducer</keyword>
<evidence type="ECO:0000256" key="4">
    <source>
        <dbReference type="PROSITE-ProRule" id="PRU00284"/>
    </source>
</evidence>
<keyword evidence="6" id="KW-0812">Transmembrane</keyword>
<sequence length="497" mass="54149">MKSIQHKSMLIMSAASLAIMLIVFSIGYALASNYFANQLEENIQDSKDSLSIVLMEPIFSYDTGLSENIVQSFVKYPHIKEIRIFDHRGKPIGQAADSDTKGSEDYVRTDAVDIFYEGSKKIGYLEIEYRMDSNHGLLNAAKLLVGLTILALLVTLSIANWFVLKTYVVKPINLVTTAMLDITKGGGDLSRTLTIKRDDEVGRLADVFNGFIQNLHGLVSNIVQSADQLTECSVEIKRNAESNNSVTQHQIAEIEKVAIALSELQNAAEEVATNAGITSEKTESCNKLAIGGNDIVKHTASEIHSLSAVIGQTSDKLGHLKEKSDLISTVLEVIKGIAEQTNLLALNAAIEAARAGEQGRGFAVVADEVRALAQRTQDSTSEIETIITDLQVSSEDANQLMNDTRQNVDKTMENSTRAIDALQEIIENVKTINDMNTQVASATQQEKLVTQSVSKNIEGFREITASVVDNAANVKALSDTLDSLSHGIKNDLSMFKL</sequence>
<evidence type="ECO:0000256" key="1">
    <source>
        <dbReference type="ARBA" id="ARBA00004370"/>
    </source>
</evidence>